<feature type="region of interest" description="Disordered" evidence="1">
    <location>
        <begin position="1"/>
        <end position="38"/>
    </location>
</feature>
<keyword evidence="3" id="KW-1185">Reference proteome</keyword>
<feature type="compositionally biased region" description="Basic and acidic residues" evidence="1">
    <location>
        <begin position="12"/>
        <end position="34"/>
    </location>
</feature>
<comment type="caution">
    <text evidence="2">The sequence shown here is derived from an EMBL/GenBank/DDBJ whole genome shotgun (WGS) entry which is preliminary data.</text>
</comment>
<accession>A0A811P261</accession>
<evidence type="ECO:0000313" key="3">
    <source>
        <dbReference type="Proteomes" id="UP000604825"/>
    </source>
</evidence>
<sequence>MAFLPLSYLDGSKGKGEENDAGDHVWHKSRQGERKRMRSLRAGGVWRRRVERARRKRKKRKWMWRGGSFYVDGAAG</sequence>
<reference evidence="2" key="1">
    <citation type="submission" date="2020-10" db="EMBL/GenBank/DDBJ databases">
        <authorList>
            <person name="Han B."/>
            <person name="Lu T."/>
            <person name="Zhao Q."/>
            <person name="Huang X."/>
            <person name="Zhao Y."/>
        </authorList>
    </citation>
    <scope>NUCLEOTIDE SEQUENCE</scope>
</reference>
<dbReference type="EMBL" id="CAJGYO010000005">
    <property type="protein sequence ID" value="CAD6231193.1"/>
    <property type="molecule type" value="Genomic_DNA"/>
</dbReference>
<dbReference type="Proteomes" id="UP000604825">
    <property type="component" value="Unassembled WGS sequence"/>
</dbReference>
<name>A0A811P261_9POAL</name>
<protein>
    <submittedName>
        <fullName evidence="2">Uncharacterized protein</fullName>
    </submittedName>
</protein>
<evidence type="ECO:0000313" key="2">
    <source>
        <dbReference type="EMBL" id="CAD6231193.1"/>
    </source>
</evidence>
<evidence type="ECO:0000256" key="1">
    <source>
        <dbReference type="SAM" id="MobiDB-lite"/>
    </source>
</evidence>
<organism evidence="2 3">
    <name type="scientific">Miscanthus lutarioriparius</name>
    <dbReference type="NCBI Taxonomy" id="422564"/>
    <lineage>
        <taxon>Eukaryota</taxon>
        <taxon>Viridiplantae</taxon>
        <taxon>Streptophyta</taxon>
        <taxon>Embryophyta</taxon>
        <taxon>Tracheophyta</taxon>
        <taxon>Spermatophyta</taxon>
        <taxon>Magnoliopsida</taxon>
        <taxon>Liliopsida</taxon>
        <taxon>Poales</taxon>
        <taxon>Poaceae</taxon>
        <taxon>PACMAD clade</taxon>
        <taxon>Panicoideae</taxon>
        <taxon>Andropogonodae</taxon>
        <taxon>Andropogoneae</taxon>
        <taxon>Saccharinae</taxon>
        <taxon>Miscanthus</taxon>
    </lineage>
</organism>
<gene>
    <name evidence="2" type="ORF">NCGR_LOCUS21306</name>
</gene>
<proteinExistence type="predicted"/>
<dbReference type="AlphaFoldDB" id="A0A811P261"/>